<reference evidence="3" key="1">
    <citation type="journal article" date="2007" name="Plant Cell">
        <title>Dothideomycete-plant interactions illuminated by genome sequencing and EST analysis of the wheat pathogen Stagonospora nodorum.</title>
        <authorList>
            <person name="Hane J.K."/>
            <person name="Lowe R.G."/>
            <person name="Solomon P.S."/>
            <person name="Tan K.C."/>
            <person name="Schoch C.L."/>
            <person name="Spatafora J.W."/>
            <person name="Crous P.W."/>
            <person name="Kodira C."/>
            <person name="Birren B.W."/>
            <person name="Galagan J.E."/>
            <person name="Torriani S.F."/>
            <person name="McDonald B.A."/>
            <person name="Oliver R.P."/>
        </authorList>
    </citation>
    <scope>NUCLEOTIDE SEQUENCE [LARGE SCALE GENOMIC DNA]</scope>
    <source>
        <strain evidence="3">SN15 / ATCC MYA-4574 / FGSC 10173</strain>
    </source>
</reference>
<gene>
    <name evidence="2" type="ORF">SNOG_10760</name>
</gene>
<evidence type="ECO:0000256" key="1">
    <source>
        <dbReference type="SAM" id="MobiDB-lite"/>
    </source>
</evidence>
<dbReference type="Proteomes" id="UP000001055">
    <property type="component" value="Unassembled WGS sequence"/>
</dbReference>
<dbReference type="GeneID" id="5977927"/>
<proteinExistence type="predicted"/>
<feature type="compositionally biased region" description="Gly residues" evidence="1">
    <location>
        <begin position="289"/>
        <end position="302"/>
    </location>
</feature>
<evidence type="ECO:0000313" key="2">
    <source>
        <dbReference type="EMBL" id="EAT82154.1"/>
    </source>
</evidence>
<dbReference type="VEuPathDB" id="FungiDB:JI435_307220"/>
<sequence length="302" mass="33058">MNGAIYLAKRVCDWGKYNGYLTTKRLVLDWSAHPEQPGVNFLDNFTNHIKADKTLERNSQIVARDRSFETLHSVHPLPQRIHCSFLRIKVRIGTEYCIHNTSLPQIIYQSSTPINIDTTKQHTNYEYTQTTPTTNMYGRGNPYGSGRRGRGRSGRDGRQDPPGMMPGYPGMVDDESDFGGSDDMGPPMGGPGMMHPGMGRGGMHPGMMGGRDGMHPGMMEGRGGGINPSMGGLCEDHRNMMDMLAMAAALREMGGGDFSDDEDDYPPMRGPRGFPGRRGRMGGGRRGRGGMSGFEGPHGGGW</sequence>
<dbReference type="RefSeq" id="XP_001801020.1">
    <property type="nucleotide sequence ID" value="XM_001800968.1"/>
</dbReference>
<feature type="compositionally biased region" description="Low complexity" evidence="1">
    <location>
        <begin position="160"/>
        <end position="171"/>
    </location>
</feature>
<feature type="compositionally biased region" description="Basic residues" evidence="1">
    <location>
        <begin position="275"/>
        <end position="288"/>
    </location>
</feature>
<organism evidence="2 3">
    <name type="scientific">Phaeosphaeria nodorum (strain SN15 / ATCC MYA-4574 / FGSC 10173)</name>
    <name type="common">Glume blotch fungus</name>
    <name type="synonym">Parastagonospora nodorum</name>
    <dbReference type="NCBI Taxonomy" id="321614"/>
    <lineage>
        <taxon>Eukaryota</taxon>
        <taxon>Fungi</taxon>
        <taxon>Dikarya</taxon>
        <taxon>Ascomycota</taxon>
        <taxon>Pezizomycotina</taxon>
        <taxon>Dothideomycetes</taxon>
        <taxon>Pleosporomycetidae</taxon>
        <taxon>Pleosporales</taxon>
        <taxon>Pleosporineae</taxon>
        <taxon>Phaeosphaeriaceae</taxon>
        <taxon>Parastagonospora</taxon>
    </lineage>
</organism>
<dbReference type="AlphaFoldDB" id="Q0UBV4"/>
<dbReference type="EMBL" id="CH445341">
    <property type="protein sequence ID" value="EAT82154.1"/>
    <property type="molecule type" value="Genomic_DNA"/>
</dbReference>
<dbReference type="HOGENOM" id="CLU_921690_0_0_1"/>
<feature type="region of interest" description="Disordered" evidence="1">
    <location>
        <begin position="130"/>
        <end position="190"/>
    </location>
</feature>
<protein>
    <submittedName>
        <fullName evidence="2">Uncharacterized protein</fullName>
    </submittedName>
</protein>
<feature type="compositionally biased region" description="Low complexity" evidence="1">
    <location>
        <begin position="130"/>
        <end position="145"/>
    </location>
</feature>
<dbReference type="KEGG" id="pno:SNOG_10760"/>
<name>Q0UBV4_PHANO</name>
<feature type="region of interest" description="Disordered" evidence="1">
    <location>
        <begin position="257"/>
        <end position="302"/>
    </location>
</feature>
<evidence type="ECO:0000313" key="3">
    <source>
        <dbReference type="Proteomes" id="UP000001055"/>
    </source>
</evidence>
<accession>Q0UBV4</accession>
<dbReference type="InParanoid" id="Q0UBV4"/>